<dbReference type="EMBL" id="CP071795">
    <property type="protein sequence ID" value="QTD39188.1"/>
    <property type="molecule type" value="Genomic_DNA"/>
</dbReference>
<gene>
    <name evidence="1" type="ORF">JL193_08100</name>
</gene>
<evidence type="ECO:0000313" key="1">
    <source>
        <dbReference type="EMBL" id="QTD39188.1"/>
    </source>
</evidence>
<keyword evidence="2" id="KW-1185">Reference proteome</keyword>
<dbReference type="RefSeq" id="WP_207973297.1">
    <property type="nucleotide sequence ID" value="NZ_CP071795.1"/>
</dbReference>
<protein>
    <submittedName>
        <fullName evidence="1">Uncharacterized protein</fullName>
    </submittedName>
</protein>
<proteinExistence type="predicted"/>
<sequence length="56" mass="6794">MVHFLDKEYKNMSILNDMNLTDNIEKRMDVVFFLEEQARNGRSIPPETTYKFDFFN</sequence>
<dbReference type="Proteomes" id="UP000663935">
    <property type="component" value="Chromosome"/>
</dbReference>
<name>A0ABX7T0A9_9FLAO</name>
<accession>A0ABX7T0A9</accession>
<evidence type="ECO:0000313" key="2">
    <source>
        <dbReference type="Proteomes" id="UP000663935"/>
    </source>
</evidence>
<reference evidence="1 2" key="1">
    <citation type="submission" date="2021-03" db="EMBL/GenBank/DDBJ databases">
        <title>Complete genome of Polaribacter_sp.G4M1.</title>
        <authorList>
            <person name="Jeong S.W."/>
            <person name="Bae J.W."/>
        </authorList>
    </citation>
    <scope>NUCLEOTIDE SEQUENCE [LARGE SCALE GENOMIC DNA]</scope>
    <source>
        <strain evidence="1 2">G4M1</strain>
    </source>
</reference>
<organism evidence="1 2">
    <name type="scientific">Polaribacter batillariae</name>
    <dbReference type="NCBI Taxonomy" id="2808900"/>
    <lineage>
        <taxon>Bacteria</taxon>
        <taxon>Pseudomonadati</taxon>
        <taxon>Bacteroidota</taxon>
        <taxon>Flavobacteriia</taxon>
        <taxon>Flavobacteriales</taxon>
        <taxon>Flavobacteriaceae</taxon>
    </lineage>
</organism>